<sequence>MFMHQTPYFSPATDQAGGHPTRFCPHCGHPVSATDAFCQNCGYNLKTEQAAADQVAQDQAPKPKAPAPAPQPRRPHRPWTKRRKLLWGLGGVVAVALIAGIAWGQHYYSKEATLNRAIADIRSGRHLTRELTSSSTDLKLTTTNLIPLNRYYRAHSRALNQLQAQLLSSGSSQDGNFTYRETGRHWLLFPKYQISVSPVYPTVTTNHRGTVISLDHQTVATATSNDYRKKLTALVPGEYHLQASGKVGSHQLTNSSDYHITRNQAYDLDLTTVSVTVNTASGSAILLNGKKIGTADGNGTYVLKDEPWSDNMTLSAQYVSSAGTAKTRSVTVAKHDNGTTVNLDYPDLIDSGTADDFFSDLFTAVQNLADNGDMGDATDDDGDPMSDFFENGESNADFAELKQMAKGYYHDDHLDAIGMDTDVKSVAPGPNGTSLVTYTVKYDFGLTDEDYDHIQTFQYTATVKDSSSNDDTSQINQVVKISPAQKLNDYHDDDD</sequence>
<dbReference type="RefSeq" id="WP_057730448.1">
    <property type="nucleotide sequence ID" value="NZ_BJZK01000023.1"/>
</dbReference>
<dbReference type="PANTHER" id="PTHR40038:SF1">
    <property type="entry name" value="MEMBRANE-ASSOCIATED PROTEIN TCAA"/>
    <property type="match status" value="1"/>
</dbReference>
<evidence type="ECO:0000256" key="2">
    <source>
        <dbReference type="SAM" id="Phobius"/>
    </source>
</evidence>
<keyword evidence="6" id="KW-1185">Reference proteome</keyword>
<proteinExistence type="predicted"/>
<feature type="region of interest" description="Disordered" evidence="1">
    <location>
        <begin position="52"/>
        <end position="79"/>
    </location>
</feature>
<organism evidence="5 6">
    <name type="scientific">Levilactobacillus zymae</name>
    <dbReference type="NCBI Taxonomy" id="267363"/>
    <lineage>
        <taxon>Bacteria</taxon>
        <taxon>Bacillati</taxon>
        <taxon>Bacillota</taxon>
        <taxon>Bacilli</taxon>
        <taxon>Lactobacillales</taxon>
        <taxon>Lactobacillaceae</taxon>
        <taxon>Levilactobacillus</taxon>
    </lineage>
</organism>
<dbReference type="Pfam" id="PF22820">
    <property type="entry name" value="TcaA_3rd_4th"/>
    <property type="match status" value="1"/>
</dbReference>
<evidence type="ECO:0000259" key="3">
    <source>
        <dbReference type="Pfam" id="PF13240"/>
    </source>
</evidence>
<feature type="domain" description="TcaA 4th" evidence="4">
    <location>
        <begin position="271"/>
        <end position="342"/>
    </location>
</feature>
<evidence type="ECO:0008006" key="7">
    <source>
        <dbReference type="Google" id="ProtNLM"/>
    </source>
</evidence>
<evidence type="ECO:0000259" key="4">
    <source>
        <dbReference type="Pfam" id="PF22820"/>
    </source>
</evidence>
<evidence type="ECO:0000313" key="5">
    <source>
        <dbReference type="EMBL" id="GEO72586.1"/>
    </source>
</evidence>
<dbReference type="InterPro" id="IPR026870">
    <property type="entry name" value="Zinc_ribbon_dom"/>
</dbReference>
<feature type="compositionally biased region" description="Low complexity" evidence="1">
    <location>
        <begin position="52"/>
        <end position="62"/>
    </location>
</feature>
<keyword evidence="2" id="KW-0472">Membrane</keyword>
<keyword evidence="2" id="KW-1133">Transmembrane helix</keyword>
<dbReference type="PANTHER" id="PTHR40038">
    <property type="entry name" value="MEMBRANE-ASSOCIATED PROTEIN TCAA"/>
    <property type="match status" value="1"/>
</dbReference>
<feature type="compositionally biased region" description="Polar residues" evidence="1">
    <location>
        <begin position="464"/>
        <end position="479"/>
    </location>
</feature>
<dbReference type="Pfam" id="PF13240">
    <property type="entry name" value="Zn_Ribbon_1"/>
    <property type="match status" value="1"/>
</dbReference>
<accession>A0ABQ0WXY8</accession>
<name>A0ABQ0WXY8_9LACO</name>
<comment type="caution">
    <text evidence="5">The sequence shown here is derived from an EMBL/GenBank/DDBJ whole genome shotgun (WGS) entry which is preliminary data.</text>
</comment>
<evidence type="ECO:0000313" key="6">
    <source>
        <dbReference type="Proteomes" id="UP000321794"/>
    </source>
</evidence>
<protein>
    <recommendedName>
        <fullName evidence="7">Zinc-ribbon domain-containing protein</fullName>
    </recommendedName>
</protein>
<gene>
    <name evidence="5" type="ORF">LZY01_17540</name>
</gene>
<dbReference type="InterPro" id="IPR054530">
    <property type="entry name" value="TcaA_4th"/>
</dbReference>
<evidence type="ECO:0000256" key="1">
    <source>
        <dbReference type="SAM" id="MobiDB-lite"/>
    </source>
</evidence>
<feature type="region of interest" description="Disordered" evidence="1">
    <location>
        <begin position="464"/>
        <end position="495"/>
    </location>
</feature>
<dbReference type="Proteomes" id="UP000321794">
    <property type="component" value="Unassembled WGS sequence"/>
</dbReference>
<feature type="transmembrane region" description="Helical" evidence="2">
    <location>
        <begin position="85"/>
        <end position="104"/>
    </location>
</feature>
<dbReference type="EMBL" id="BJZK01000023">
    <property type="protein sequence ID" value="GEO72586.1"/>
    <property type="molecule type" value="Genomic_DNA"/>
</dbReference>
<reference evidence="5 6" key="1">
    <citation type="submission" date="2019-07" db="EMBL/GenBank/DDBJ databases">
        <title>Whole genome shotgun sequence of Lactobacillus zymae NBRC 107157.</title>
        <authorList>
            <person name="Hosoyama A."/>
            <person name="Uohara A."/>
            <person name="Ohji S."/>
            <person name="Ichikawa N."/>
        </authorList>
    </citation>
    <scope>NUCLEOTIDE SEQUENCE [LARGE SCALE GENOMIC DNA]</scope>
    <source>
        <strain evidence="5 6">NBRC 107157</strain>
    </source>
</reference>
<keyword evidence="2" id="KW-0812">Transmembrane</keyword>
<feature type="compositionally biased region" description="Pro residues" evidence="1">
    <location>
        <begin position="63"/>
        <end position="72"/>
    </location>
</feature>
<feature type="domain" description="Zinc-ribbon" evidence="3">
    <location>
        <begin position="23"/>
        <end position="45"/>
    </location>
</feature>